<organism evidence="4 5">
    <name type="scientific">Mycolicibacterium moriokaense</name>
    <dbReference type="NCBI Taxonomy" id="39691"/>
    <lineage>
        <taxon>Bacteria</taxon>
        <taxon>Bacillati</taxon>
        <taxon>Actinomycetota</taxon>
        <taxon>Actinomycetes</taxon>
        <taxon>Mycobacteriales</taxon>
        <taxon>Mycobacteriaceae</taxon>
        <taxon>Mycolicibacterium</taxon>
    </lineage>
</organism>
<feature type="transmembrane region" description="Helical" evidence="2">
    <location>
        <begin position="98"/>
        <end position="119"/>
    </location>
</feature>
<dbReference type="PANTHER" id="PTHR37312">
    <property type="entry name" value="MEMBRANE-BOUND ACYLTRANSFERASE YKRP-RELATED"/>
    <property type="match status" value="1"/>
</dbReference>
<dbReference type="InterPro" id="IPR052734">
    <property type="entry name" value="Nod_factor_acetyltransferase"/>
</dbReference>
<keyword evidence="2" id="KW-0472">Membrane</keyword>
<keyword evidence="2" id="KW-1133">Transmembrane helix</keyword>
<feature type="transmembrane region" description="Helical" evidence="2">
    <location>
        <begin position="131"/>
        <end position="151"/>
    </location>
</feature>
<sequence length="391" mass="43356">MPKSWEDQPAPEEVARTDGNTDGDRVARGGHSDTAVGPDSDRKGQTDVVGPQGGAEGARVTLKARVDFLDIAKGVMIIVVVFAHLVEHFGTYDPLFKAVYAAVSLTGLPVFVIASGMLAKPVLGETDYRKMFAKLLLPLICLQPFYLALYARAGGDAVRHILDPQWLLWFLLSLLLWRMMLPLFLQIPMALLVAVGITLAAGYATDIGADLSLSRTLYFFPFFLAGYLWRERLLRLVARARLFWGLAFVGLLVGMALWFLHGLDTAVVYHDRSYDQASVWSDYPALGRLVLLLISTVGCLCWMAILPRSSNWLVRMGQRSLTILALHGFVVLVCLKLFNLVGWTYSPSPILFPLLAVMAVAIAWAVSLLDGPFNRFFDWLAARLSPRSRTR</sequence>
<dbReference type="EMBL" id="QJJU01000016">
    <property type="protein sequence ID" value="PXX05733.1"/>
    <property type="molecule type" value="Genomic_DNA"/>
</dbReference>
<reference evidence="4 5" key="2">
    <citation type="submission" date="2018-06" db="EMBL/GenBank/DDBJ databases">
        <title>Sequencing of bacterial isolates from soil warming experiment in Harvard Forest, Massachusetts, USA.</title>
        <authorList>
            <person name="Deangelis K.PhD."/>
        </authorList>
    </citation>
    <scope>NUCLEOTIDE SEQUENCE [LARGE SCALE GENOMIC DNA]</scope>
    <source>
        <strain evidence="4 5">GAS496</strain>
    </source>
</reference>
<dbReference type="GO" id="GO:0016747">
    <property type="term" value="F:acyltransferase activity, transferring groups other than amino-acyl groups"/>
    <property type="evidence" value="ECO:0007669"/>
    <property type="project" value="InterPro"/>
</dbReference>
<evidence type="ECO:0000313" key="5">
    <source>
        <dbReference type="Proteomes" id="UP000247781"/>
    </source>
</evidence>
<dbReference type="InterPro" id="IPR002656">
    <property type="entry name" value="Acyl_transf_3_dom"/>
</dbReference>
<dbReference type="Pfam" id="PF01757">
    <property type="entry name" value="Acyl_transf_3"/>
    <property type="match status" value="1"/>
</dbReference>
<feature type="transmembrane region" description="Helical" evidence="2">
    <location>
        <begin position="68"/>
        <end position="86"/>
    </location>
</feature>
<proteinExistence type="predicted"/>
<feature type="transmembrane region" description="Helical" evidence="2">
    <location>
        <begin position="283"/>
        <end position="306"/>
    </location>
</feature>
<gene>
    <name evidence="4" type="ORF">C8E89_11643</name>
</gene>
<dbReference type="AlphaFoldDB" id="A0A318HF97"/>
<feature type="transmembrane region" description="Helical" evidence="2">
    <location>
        <begin position="350"/>
        <end position="369"/>
    </location>
</feature>
<feature type="domain" description="Acyltransferase 3" evidence="3">
    <location>
        <begin position="67"/>
        <end position="367"/>
    </location>
</feature>
<evidence type="ECO:0000259" key="3">
    <source>
        <dbReference type="Pfam" id="PF01757"/>
    </source>
</evidence>
<keyword evidence="4" id="KW-0808">Transferase</keyword>
<feature type="transmembrane region" description="Helical" evidence="2">
    <location>
        <begin position="318"/>
        <end position="338"/>
    </location>
</feature>
<feature type="region of interest" description="Disordered" evidence="1">
    <location>
        <begin position="1"/>
        <end position="54"/>
    </location>
</feature>
<dbReference type="Proteomes" id="UP000247781">
    <property type="component" value="Unassembled WGS sequence"/>
</dbReference>
<keyword evidence="2" id="KW-0812">Transmembrane</keyword>
<keyword evidence="5" id="KW-1185">Reference proteome</keyword>
<accession>A0A318HF97</accession>
<feature type="transmembrane region" description="Helical" evidence="2">
    <location>
        <begin position="242"/>
        <end position="263"/>
    </location>
</feature>
<evidence type="ECO:0000256" key="1">
    <source>
        <dbReference type="SAM" id="MobiDB-lite"/>
    </source>
</evidence>
<feature type="transmembrane region" description="Helical" evidence="2">
    <location>
        <begin position="211"/>
        <end position="230"/>
    </location>
</feature>
<dbReference type="PANTHER" id="PTHR37312:SF1">
    <property type="entry name" value="MEMBRANE-BOUND ACYLTRANSFERASE YKRP-RELATED"/>
    <property type="match status" value="1"/>
</dbReference>
<comment type="caution">
    <text evidence="4">The sequence shown here is derived from an EMBL/GenBank/DDBJ whole genome shotgun (WGS) entry which is preliminary data.</text>
</comment>
<evidence type="ECO:0000256" key="2">
    <source>
        <dbReference type="SAM" id="Phobius"/>
    </source>
</evidence>
<name>A0A318HF97_9MYCO</name>
<feature type="compositionally biased region" description="Basic and acidic residues" evidence="1">
    <location>
        <begin position="22"/>
        <end position="31"/>
    </location>
</feature>
<evidence type="ECO:0000313" key="4">
    <source>
        <dbReference type="EMBL" id="PXX05733.1"/>
    </source>
</evidence>
<feature type="transmembrane region" description="Helical" evidence="2">
    <location>
        <begin position="183"/>
        <end position="205"/>
    </location>
</feature>
<reference evidence="5" key="1">
    <citation type="submission" date="2018-05" db="EMBL/GenBank/DDBJ databases">
        <authorList>
            <person name="Deangelis K."/>
            <person name="Huntemann M."/>
            <person name="Clum A."/>
            <person name="Pillay M."/>
            <person name="Palaniappan K."/>
            <person name="Varghese N."/>
            <person name="Mikhailova N."/>
            <person name="Stamatis D."/>
            <person name="Reddy T."/>
            <person name="Daum C."/>
            <person name="Shapiro N."/>
            <person name="Ivanova N."/>
            <person name="Kyrpides N."/>
            <person name="Woyke T."/>
        </authorList>
    </citation>
    <scope>NUCLEOTIDE SEQUENCE [LARGE SCALE GENOMIC DNA]</scope>
    <source>
        <strain evidence="5">GAS496</strain>
    </source>
</reference>
<protein>
    <submittedName>
        <fullName evidence="4">Fucose 4-O-acetylase-like acetyltransferase</fullName>
    </submittedName>
</protein>